<reference evidence="4" key="1">
    <citation type="submission" date="2014-07" db="EMBL/GenBank/DDBJ databases">
        <authorList>
            <person name="Zhang J.E."/>
            <person name="Yang H."/>
            <person name="Guo J."/>
            <person name="Deng Z."/>
            <person name="Luo H."/>
            <person name="Luo M."/>
            <person name="Zhao B."/>
        </authorList>
    </citation>
    <scope>NUCLEOTIDE SEQUENCE</scope>
    <source>
        <strain evidence="4">AM4</strain>
    </source>
</reference>
<feature type="domain" description="GmrSD restriction endonucleases C-terminal" evidence="2">
    <location>
        <begin position="460"/>
        <end position="607"/>
    </location>
</feature>
<dbReference type="Pfam" id="PF18755">
    <property type="entry name" value="RAMA"/>
    <property type="match status" value="1"/>
</dbReference>
<evidence type="ECO:0000259" key="2">
    <source>
        <dbReference type="Pfam" id="PF07510"/>
    </source>
</evidence>
<evidence type="ECO:0000259" key="1">
    <source>
        <dbReference type="Pfam" id="PF03235"/>
    </source>
</evidence>
<gene>
    <name evidence="4" type="ORF">AAM4_1036</name>
</gene>
<sequence>MITELAIPQDLFALTMRLDAPLFQRPYVWNQEDQWAPLWEDIRTLAEAWLDPHAPGPGNARRPAEPHFLGAVVLQDRQTSYQEMRAATIIDGQQRLTTLQLLLHSLAGVLVTHGLDSLAASAARLTRNDDATTARPEDAFKVWPTNRDREAYTAVMLARAPDEVPETLRKTPFAQADAYFRSVMDEWLTRSGKAGREDLDVVADRAAVLLGVVTRGLRLVVIRLGDDDDAQAIFETLNARGTPLTAMDLVKNFLFQKVDPHAPATQEMYGRYWKRFETPFWEQEISAGRVKQARAVAFLGWWLAARTRAVIPARSAFSAFKRYTLASGNEMGVLADLSAAAERYEVLETASHTRHGELDPIAMFNYRVDVLGLDVLKPLVIWLQAPDGGGAPSVPGDQRRRLIAAVESWVVRRALVKEASTGLNRFVVEQLLREVSVDPSRMGERVEALLASQTASVSYWPDDEEVRAALGTERIYRTLARARVRMVLEAIEDRRRGYPDGHRRAEAPIVRGVCTIEHLMPQQWRLNWDDGADEATAAERDHLVHTLGNLTLTTQGLNSSLSNGSWQAKRQALDASTGLLTTRDVLREHPDAWTDDDIRERTAALTEEVLAIWPTPAGHVHRAPRRALSVNNATMKDLLDAGLLAVGDELVGVGNDGRAVRGVMDAAGRMVLDGATYAYPSASAYRVRGTQTNGWTFWRLRSHDGPTLGDLRARLLVS</sequence>
<evidence type="ECO:0008006" key="5">
    <source>
        <dbReference type="Google" id="ProtNLM"/>
    </source>
</evidence>
<evidence type="ECO:0000313" key="4">
    <source>
        <dbReference type="EMBL" id="CED90868.1"/>
    </source>
</evidence>
<accession>A0A1L7RN19</accession>
<dbReference type="PANTHER" id="PTHR35149">
    <property type="entry name" value="SLL5132 PROTEIN"/>
    <property type="match status" value="1"/>
</dbReference>
<feature type="domain" description="RAMA" evidence="3">
    <location>
        <begin position="624"/>
        <end position="716"/>
    </location>
</feature>
<proteinExistence type="predicted"/>
<dbReference type="PANTHER" id="PTHR35149:SF1">
    <property type="entry name" value="DUF5655 DOMAIN-CONTAINING PROTEIN"/>
    <property type="match status" value="1"/>
</dbReference>
<dbReference type="InterPro" id="IPR004919">
    <property type="entry name" value="GmrSD_N"/>
</dbReference>
<dbReference type="AlphaFoldDB" id="A0A1L7RN19"/>
<name>A0A1L7RN19_9ACTO</name>
<dbReference type="InterPro" id="IPR040843">
    <property type="entry name" value="RAMA"/>
</dbReference>
<organism evidence="4">
    <name type="scientific">Actinomyces succiniciruminis</name>
    <dbReference type="NCBI Taxonomy" id="1522002"/>
    <lineage>
        <taxon>Bacteria</taxon>
        <taxon>Bacillati</taxon>
        <taxon>Actinomycetota</taxon>
        <taxon>Actinomycetes</taxon>
        <taxon>Actinomycetales</taxon>
        <taxon>Actinomycetaceae</taxon>
        <taxon>Actinomyces</taxon>
    </lineage>
</organism>
<dbReference type="EMBL" id="LK995486">
    <property type="protein sequence ID" value="CED90868.1"/>
    <property type="molecule type" value="Genomic_DNA"/>
</dbReference>
<dbReference type="Pfam" id="PF03235">
    <property type="entry name" value="GmrSD_N"/>
    <property type="match status" value="1"/>
</dbReference>
<feature type="domain" description="GmrSD restriction endonucleases N-terminal" evidence="1">
    <location>
        <begin position="18"/>
        <end position="255"/>
    </location>
</feature>
<dbReference type="Pfam" id="PF07510">
    <property type="entry name" value="GmrSD_C"/>
    <property type="match status" value="1"/>
</dbReference>
<protein>
    <recommendedName>
        <fullName evidence="5">PF03235 protein</fullName>
    </recommendedName>
</protein>
<evidence type="ECO:0000259" key="3">
    <source>
        <dbReference type="Pfam" id="PF18755"/>
    </source>
</evidence>
<dbReference type="InterPro" id="IPR011089">
    <property type="entry name" value="GmrSD_C"/>
</dbReference>
<dbReference type="RefSeq" id="WP_210579585.1">
    <property type="nucleotide sequence ID" value="NZ_LK995486.1"/>
</dbReference>